<evidence type="ECO:0000256" key="13">
    <source>
        <dbReference type="ARBA" id="ARBA00023180"/>
    </source>
</evidence>
<dbReference type="RefSeq" id="WP_101811495.1">
    <property type="nucleotide sequence ID" value="NZ_PKGI01000017.1"/>
</dbReference>
<evidence type="ECO:0000256" key="1">
    <source>
        <dbReference type="ARBA" id="ARBA00004323"/>
    </source>
</evidence>
<accession>A0A2I2AC70</accession>
<dbReference type="Pfam" id="PF02485">
    <property type="entry name" value="Branch"/>
    <property type="match status" value="1"/>
</dbReference>
<dbReference type="GO" id="GO:0016020">
    <property type="term" value="C:membrane"/>
    <property type="evidence" value="ECO:0007669"/>
    <property type="project" value="InterPro"/>
</dbReference>
<dbReference type="GO" id="GO:0050650">
    <property type="term" value="P:chondroitin sulfate proteoglycan biosynthetic process"/>
    <property type="evidence" value="ECO:0007669"/>
    <property type="project" value="TreeGrafter"/>
</dbReference>
<keyword evidence="13" id="KW-0325">Glycoprotein</keyword>
<keyword evidence="5" id="KW-0812">Transmembrane</keyword>
<keyword evidence="9" id="KW-1133">Transmembrane helix</keyword>
<evidence type="ECO:0000256" key="11">
    <source>
        <dbReference type="ARBA" id="ARBA00023136"/>
    </source>
</evidence>
<evidence type="ECO:0000256" key="8">
    <source>
        <dbReference type="ARBA" id="ARBA00022968"/>
    </source>
</evidence>
<comment type="caution">
    <text evidence="15">The sequence shown here is derived from an EMBL/GenBank/DDBJ whole genome shotgun (WGS) entry which is preliminary data.</text>
</comment>
<sequence>MKKNAYLILVHQNTYSLEVLLKLLDDEQNDFFIHVDKKFNNFDYQKYSNAISKSSIYYLKDDNRVDVVWGGYQQIEAEYELLKEATNTGNYAYYHLLSGQDLPLKSNKYINNFFEKNKDKIFLNIEEIFDDDKNKFYKRVAYRRIFIKFRAKDQFISKIFVNIDRLYMIFQKYVLRRNLIAKNGIGRLAYGSQWFSFPQDVVDFLLSKEQLIRDYFKNSFIPDELAFHTILINSSYFKRIVNNNLRYIIFEDNSKFSSAHPKTWTGKDYNTLINSEKLFARKFDENVDRSIIDRIYNFVKSF</sequence>
<proteinExistence type="predicted"/>
<reference evidence="16" key="1">
    <citation type="submission" date="2017-12" db="EMBL/GenBank/DDBJ databases">
        <authorList>
            <person name="Christensen H."/>
        </authorList>
    </citation>
    <scope>NUCLEOTIDE SEQUENCE [LARGE SCALE GENOMIC DNA]</scope>
    <source>
        <strain evidence="16">268A</strain>
    </source>
</reference>
<keyword evidence="11" id="KW-0472">Membrane</keyword>
<gene>
    <name evidence="15" type="ORF">CYR79_03275</name>
</gene>
<evidence type="ECO:0000256" key="6">
    <source>
        <dbReference type="ARBA" id="ARBA00022723"/>
    </source>
</evidence>
<keyword evidence="3" id="KW-0328">Glycosyltransferase</keyword>
<evidence type="ECO:0000313" key="16">
    <source>
        <dbReference type="Proteomes" id="UP000234579"/>
    </source>
</evidence>
<keyword evidence="12" id="KW-1015">Disulfide bond</keyword>
<evidence type="ECO:0000256" key="4">
    <source>
        <dbReference type="ARBA" id="ARBA00022679"/>
    </source>
</evidence>
<dbReference type="InterPro" id="IPR003406">
    <property type="entry name" value="Glyco_trans_14"/>
</dbReference>
<keyword evidence="7" id="KW-0256">Endoplasmic reticulum</keyword>
<protein>
    <recommendedName>
        <fullName evidence="14">Peptide O-xylosyltransferase</fullName>
    </recommendedName>
</protein>
<name>A0A2I2AC70_9LACO</name>
<dbReference type="InterPro" id="IPR043538">
    <property type="entry name" value="XYLT"/>
</dbReference>
<keyword evidence="6" id="KW-0479">Metal-binding</keyword>
<comment type="subcellular location">
    <subcellularLocation>
        <location evidence="2">Endoplasmic reticulum membrane</location>
        <topology evidence="2">Single-pass type II membrane protein</topology>
    </subcellularLocation>
    <subcellularLocation>
        <location evidence="1">Golgi apparatus membrane</location>
        <topology evidence="1">Single-pass type II membrane protein</topology>
    </subcellularLocation>
</comment>
<keyword evidence="8" id="KW-0735">Signal-anchor</keyword>
<evidence type="ECO:0000256" key="9">
    <source>
        <dbReference type="ARBA" id="ARBA00022989"/>
    </source>
</evidence>
<evidence type="ECO:0000256" key="7">
    <source>
        <dbReference type="ARBA" id="ARBA00022824"/>
    </source>
</evidence>
<evidence type="ECO:0000313" key="15">
    <source>
        <dbReference type="EMBL" id="PLA76963.1"/>
    </source>
</evidence>
<evidence type="ECO:0000256" key="10">
    <source>
        <dbReference type="ARBA" id="ARBA00023034"/>
    </source>
</evidence>
<keyword evidence="10" id="KW-0333">Golgi apparatus</keyword>
<dbReference type="PANTHER" id="PTHR46025:SF3">
    <property type="entry name" value="XYLOSYLTRANSFERASE OXT"/>
    <property type="match status" value="1"/>
</dbReference>
<dbReference type="AlphaFoldDB" id="A0A2I2AC70"/>
<dbReference type="EMBL" id="PKGI01000017">
    <property type="protein sequence ID" value="PLA76963.1"/>
    <property type="molecule type" value="Genomic_DNA"/>
</dbReference>
<dbReference type="GO" id="GO:0015012">
    <property type="term" value="P:heparan sulfate proteoglycan biosynthetic process"/>
    <property type="evidence" value="ECO:0007669"/>
    <property type="project" value="TreeGrafter"/>
</dbReference>
<evidence type="ECO:0000256" key="2">
    <source>
        <dbReference type="ARBA" id="ARBA00004648"/>
    </source>
</evidence>
<evidence type="ECO:0000256" key="3">
    <source>
        <dbReference type="ARBA" id="ARBA00022676"/>
    </source>
</evidence>
<evidence type="ECO:0000256" key="14">
    <source>
        <dbReference type="ARBA" id="ARBA00042865"/>
    </source>
</evidence>
<evidence type="ECO:0000256" key="12">
    <source>
        <dbReference type="ARBA" id="ARBA00023157"/>
    </source>
</evidence>
<dbReference type="Proteomes" id="UP000234579">
    <property type="component" value="Unassembled WGS sequence"/>
</dbReference>
<organism evidence="15 16">
    <name type="scientific">Ligilactobacillus agilis</name>
    <dbReference type="NCBI Taxonomy" id="1601"/>
    <lineage>
        <taxon>Bacteria</taxon>
        <taxon>Bacillati</taxon>
        <taxon>Bacillota</taxon>
        <taxon>Bacilli</taxon>
        <taxon>Lactobacillales</taxon>
        <taxon>Lactobacillaceae</taxon>
        <taxon>Ligilactobacillus</taxon>
    </lineage>
</organism>
<evidence type="ECO:0000256" key="5">
    <source>
        <dbReference type="ARBA" id="ARBA00022692"/>
    </source>
</evidence>
<keyword evidence="4" id="KW-0808">Transferase</keyword>
<dbReference type="GO" id="GO:0030158">
    <property type="term" value="F:protein xylosyltransferase activity"/>
    <property type="evidence" value="ECO:0007669"/>
    <property type="project" value="InterPro"/>
</dbReference>
<dbReference type="GO" id="GO:0046872">
    <property type="term" value="F:metal ion binding"/>
    <property type="evidence" value="ECO:0007669"/>
    <property type="project" value="UniProtKB-KW"/>
</dbReference>
<dbReference type="PANTHER" id="PTHR46025">
    <property type="entry name" value="XYLOSYLTRANSFERASE OXT"/>
    <property type="match status" value="1"/>
</dbReference>